<keyword evidence="3" id="KW-1185">Reference proteome</keyword>
<evidence type="ECO:0000313" key="3">
    <source>
        <dbReference type="Proteomes" id="UP000188268"/>
    </source>
</evidence>
<comment type="caution">
    <text evidence="2">The sequence shown here is derived from an EMBL/GenBank/DDBJ whole genome shotgun (WGS) entry which is preliminary data.</text>
</comment>
<feature type="compositionally biased region" description="Basic and acidic residues" evidence="1">
    <location>
        <begin position="7"/>
        <end position="34"/>
    </location>
</feature>
<feature type="region of interest" description="Disordered" evidence="1">
    <location>
        <begin position="1"/>
        <end position="70"/>
    </location>
</feature>
<sequence>MMGSWRRGKEGFGEEAREEGTEERMEERDWMDDRATEEEEAEDDVDDDGGGASEVGAKVGDGCKSDTDVDGGVTEVLTTVTLVALGESGSEEEEEEPDIG</sequence>
<protein>
    <submittedName>
        <fullName evidence="2">Uncharacterized protein</fullName>
    </submittedName>
</protein>
<organism evidence="2 3">
    <name type="scientific">Corchorus capsularis</name>
    <name type="common">Jute</name>
    <dbReference type="NCBI Taxonomy" id="210143"/>
    <lineage>
        <taxon>Eukaryota</taxon>
        <taxon>Viridiplantae</taxon>
        <taxon>Streptophyta</taxon>
        <taxon>Embryophyta</taxon>
        <taxon>Tracheophyta</taxon>
        <taxon>Spermatophyta</taxon>
        <taxon>Magnoliopsida</taxon>
        <taxon>eudicotyledons</taxon>
        <taxon>Gunneridae</taxon>
        <taxon>Pentapetalae</taxon>
        <taxon>rosids</taxon>
        <taxon>malvids</taxon>
        <taxon>Malvales</taxon>
        <taxon>Malvaceae</taxon>
        <taxon>Grewioideae</taxon>
        <taxon>Apeibeae</taxon>
        <taxon>Corchorus</taxon>
    </lineage>
</organism>
<reference evidence="2 3" key="1">
    <citation type="submission" date="2013-09" db="EMBL/GenBank/DDBJ databases">
        <title>Corchorus capsularis genome sequencing.</title>
        <authorList>
            <person name="Alam M."/>
            <person name="Haque M.S."/>
            <person name="Islam M.S."/>
            <person name="Emdad E.M."/>
            <person name="Islam M.M."/>
            <person name="Ahmed B."/>
            <person name="Halim A."/>
            <person name="Hossen Q.M.M."/>
            <person name="Hossain M.Z."/>
            <person name="Ahmed R."/>
            <person name="Khan M.M."/>
            <person name="Islam R."/>
            <person name="Rashid M.M."/>
            <person name="Khan S.A."/>
            <person name="Rahman M.S."/>
            <person name="Alam M."/>
        </authorList>
    </citation>
    <scope>NUCLEOTIDE SEQUENCE [LARGE SCALE GENOMIC DNA]</scope>
    <source>
        <strain evidence="3">cv. CVL-1</strain>
        <tissue evidence="2">Whole seedling</tissue>
    </source>
</reference>
<evidence type="ECO:0000256" key="1">
    <source>
        <dbReference type="SAM" id="MobiDB-lite"/>
    </source>
</evidence>
<proteinExistence type="predicted"/>
<dbReference type="EMBL" id="AWWV01005877">
    <property type="protein sequence ID" value="OMP03948.1"/>
    <property type="molecule type" value="Genomic_DNA"/>
</dbReference>
<accession>A0A1R3KA99</accession>
<name>A0A1R3KA99_COCAP</name>
<evidence type="ECO:0000313" key="2">
    <source>
        <dbReference type="EMBL" id="OMP03948.1"/>
    </source>
</evidence>
<feature type="compositionally biased region" description="Acidic residues" evidence="1">
    <location>
        <begin position="35"/>
        <end position="49"/>
    </location>
</feature>
<gene>
    <name evidence="2" type="ORF">CCACVL1_02223</name>
</gene>
<dbReference type="Gramene" id="OMP03948">
    <property type="protein sequence ID" value="OMP03948"/>
    <property type="gene ID" value="CCACVL1_02223"/>
</dbReference>
<dbReference type="AlphaFoldDB" id="A0A1R3KA99"/>
<dbReference type="Proteomes" id="UP000188268">
    <property type="component" value="Unassembled WGS sequence"/>
</dbReference>